<dbReference type="CDD" id="cd20071">
    <property type="entry name" value="SET_SMYD"/>
    <property type="match status" value="1"/>
</dbReference>
<dbReference type="GeneID" id="14915436"/>
<dbReference type="GO" id="GO:0005634">
    <property type="term" value="C:nucleus"/>
    <property type="evidence" value="ECO:0007669"/>
    <property type="project" value="TreeGrafter"/>
</dbReference>
<name>L8GPI9_ACACF</name>
<dbReference type="SUPFAM" id="SSF82199">
    <property type="entry name" value="SET domain"/>
    <property type="match status" value="1"/>
</dbReference>
<dbReference type="RefSeq" id="XP_004336850.1">
    <property type="nucleotide sequence ID" value="XM_004336802.1"/>
</dbReference>
<dbReference type="KEGG" id="acan:ACA1_129920"/>
<dbReference type="InterPro" id="IPR001214">
    <property type="entry name" value="SET_dom"/>
</dbReference>
<protein>
    <recommendedName>
        <fullName evidence="1">SET domain-containing protein</fullName>
    </recommendedName>
</protein>
<dbReference type="Proteomes" id="UP000011083">
    <property type="component" value="Unassembled WGS sequence"/>
</dbReference>
<evidence type="ECO:0000259" key="1">
    <source>
        <dbReference type="PROSITE" id="PS50280"/>
    </source>
</evidence>
<feature type="domain" description="SET" evidence="1">
    <location>
        <begin position="1"/>
        <end position="299"/>
    </location>
</feature>
<dbReference type="VEuPathDB" id="AmoebaDB:ACA1_129920"/>
<sequence length="369" mass="40071">MSGPAWLVRSAPLLGRHVVAQQDIARGEVVMPPTRAWAAVSAASHRSAGPWPATDHADSSRGPLLQLATDLALPRPDHATTDTDTAADCPALGFTKLQATLARLLVHVIALKLREHHGLDSAGAAARGVESVSSSVRVEFADFAALVANEEAIRENDPKLHRKFASVASYVSAGFRSLQKEQQNTAAIPDPDLGQSTWWEHVPSSEEMVQWLCKIQCNAFEMTHDGVRCGVAVYPDVAVFNHSCQANAALISVTDDNADEDDEDEEQGADNCPKELLGVKRMVALCDIAEGDEINICYVHPKLWKNWFFWCQCPSCTDPSNYEAYASAMPRATFARGRGVAVTGSLQTQVQVMRQLTRCLRALAKEQGG</sequence>
<dbReference type="AlphaFoldDB" id="L8GPI9"/>
<gene>
    <name evidence="2" type="ORF">ACA1_129920</name>
</gene>
<dbReference type="Pfam" id="PF00856">
    <property type="entry name" value="SET"/>
    <property type="match status" value="1"/>
</dbReference>
<dbReference type="Gene3D" id="2.170.270.10">
    <property type="entry name" value="SET domain"/>
    <property type="match status" value="1"/>
</dbReference>
<dbReference type="PANTHER" id="PTHR12197:SF251">
    <property type="entry name" value="EG:BACR7C10.4 PROTEIN"/>
    <property type="match status" value="1"/>
</dbReference>
<organism evidence="2 3">
    <name type="scientific">Acanthamoeba castellanii (strain ATCC 30010 / Neff)</name>
    <dbReference type="NCBI Taxonomy" id="1257118"/>
    <lineage>
        <taxon>Eukaryota</taxon>
        <taxon>Amoebozoa</taxon>
        <taxon>Discosea</taxon>
        <taxon>Longamoebia</taxon>
        <taxon>Centramoebida</taxon>
        <taxon>Acanthamoebidae</taxon>
        <taxon>Acanthamoeba</taxon>
    </lineage>
</organism>
<proteinExistence type="predicted"/>
<evidence type="ECO:0000313" key="3">
    <source>
        <dbReference type="Proteomes" id="UP000011083"/>
    </source>
</evidence>
<dbReference type="InterPro" id="IPR050869">
    <property type="entry name" value="H3K4_H4K5_MeTrfase"/>
</dbReference>
<accession>L8GPI9</accession>
<dbReference type="OrthoDB" id="18248at2759"/>
<keyword evidence="3" id="KW-1185">Reference proteome</keyword>
<dbReference type="InterPro" id="IPR046341">
    <property type="entry name" value="SET_dom_sf"/>
</dbReference>
<reference evidence="2 3" key="1">
    <citation type="journal article" date="2013" name="Genome Biol.">
        <title>Genome of Acanthamoeba castellanii highlights extensive lateral gene transfer and early evolution of tyrosine kinase signaling.</title>
        <authorList>
            <person name="Clarke M."/>
            <person name="Lohan A.J."/>
            <person name="Liu B."/>
            <person name="Lagkouvardos I."/>
            <person name="Roy S."/>
            <person name="Zafar N."/>
            <person name="Bertelli C."/>
            <person name="Schilde C."/>
            <person name="Kianianmomeni A."/>
            <person name="Burglin T.R."/>
            <person name="Frech C."/>
            <person name="Turcotte B."/>
            <person name="Kopec K.O."/>
            <person name="Synnott J.M."/>
            <person name="Choo C."/>
            <person name="Paponov I."/>
            <person name="Finkler A."/>
            <person name="Soon Heng Tan C."/>
            <person name="Hutchins A.P."/>
            <person name="Weinmeier T."/>
            <person name="Rattei T."/>
            <person name="Chu J.S."/>
            <person name="Gimenez G."/>
            <person name="Irimia M."/>
            <person name="Rigden D.J."/>
            <person name="Fitzpatrick D.A."/>
            <person name="Lorenzo-Morales J."/>
            <person name="Bateman A."/>
            <person name="Chiu C.H."/>
            <person name="Tang P."/>
            <person name="Hegemann P."/>
            <person name="Fromm H."/>
            <person name="Raoult D."/>
            <person name="Greub G."/>
            <person name="Miranda-Saavedra D."/>
            <person name="Chen N."/>
            <person name="Nash P."/>
            <person name="Ginger M.L."/>
            <person name="Horn M."/>
            <person name="Schaap P."/>
            <person name="Caler L."/>
            <person name="Loftus B."/>
        </authorList>
    </citation>
    <scope>NUCLEOTIDE SEQUENCE [LARGE SCALE GENOMIC DNA]</scope>
    <source>
        <strain evidence="2 3">Neff</strain>
    </source>
</reference>
<dbReference type="PROSITE" id="PS50280">
    <property type="entry name" value="SET"/>
    <property type="match status" value="1"/>
</dbReference>
<dbReference type="PANTHER" id="PTHR12197">
    <property type="entry name" value="HISTONE-LYSINE N-METHYLTRANSFERASE SMYD"/>
    <property type="match status" value="1"/>
</dbReference>
<dbReference type="EMBL" id="KB008043">
    <property type="protein sequence ID" value="ELR14837.1"/>
    <property type="molecule type" value="Genomic_DNA"/>
</dbReference>
<evidence type="ECO:0000313" key="2">
    <source>
        <dbReference type="EMBL" id="ELR14837.1"/>
    </source>
</evidence>